<dbReference type="AlphaFoldDB" id="A0A9Y2MVR5"/>
<protein>
    <submittedName>
        <fullName evidence="2">Uncharacterized protein</fullName>
    </submittedName>
</protein>
<evidence type="ECO:0000256" key="1">
    <source>
        <dbReference type="SAM" id="MobiDB-lite"/>
    </source>
</evidence>
<dbReference type="KEGG" id="acab:QRX50_37195"/>
<evidence type="ECO:0000313" key="2">
    <source>
        <dbReference type="EMBL" id="WIX77007.1"/>
    </source>
</evidence>
<dbReference type="Proteomes" id="UP001236014">
    <property type="component" value="Chromosome"/>
</dbReference>
<evidence type="ECO:0000313" key="3">
    <source>
        <dbReference type="Proteomes" id="UP001236014"/>
    </source>
</evidence>
<feature type="compositionally biased region" description="Polar residues" evidence="1">
    <location>
        <begin position="45"/>
        <end position="55"/>
    </location>
</feature>
<proteinExistence type="predicted"/>
<feature type="compositionally biased region" description="Polar residues" evidence="1">
    <location>
        <begin position="1"/>
        <end position="13"/>
    </location>
</feature>
<sequence length="135" mass="14176">MPAKTATNPSLTTRRGEASGRSFGMPTANSSSISDRGSSRIPVSTADSPSATDRNSGMVKKTPACTRNMNRNEPTPLRSRRTHPESELTAAFSSSPSARAHLLNRKTAAPLMALQGSDGYRAAGVLRSFALALGT</sequence>
<name>A0A9Y2MVR5_9PSEU</name>
<reference evidence="2 3" key="1">
    <citation type="submission" date="2023-06" db="EMBL/GenBank/DDBJ databases">
        <authorList>
            <person name="Oyuntsetseg B."/>
            <person name="Kim S.B."/>
        </authorList>
    </citation>
    <scope>NUCLEOTIDE SEQUENCE [LARGE SCALE GENOMIC DNA]</scope>
    <source>
        <strain evidence="2 3">2-15</strain>
    </source>
</reference>
<dbReference type="EMBL" id="CP127294">
    <property type="protein sequence ID" value="WIX77007.1"/>
    <property type="molecule type" value="Genomic_DNA"/>
</dbReference>
<dbReference type="RefSeq" id="WP_285967749.1">
    <property type="nucleotide sequence ID" value="NZ_CP127294.1"/>
</dbReference>
<keyword evidence="3" id="KW-1185">Reference proteome</keyword>
<feature type="region of interest" description="Disordered" evidence="1">
    <location>
        <begin position="1"/>
        <end position="84"/>
    </location>
</feature>
<feature type="compositionally biased region" description="Low complexity" evidence="1">
    <location>
        <begin position="30"/>
        <end position="41"/>
    </location>
</feature>
<gene>
    <name evidence="2" type="ORF">QRX50_37195</name>
</gene>
<accession>A0A9Y2MVR5</accession>
<organism evidence="2 3">
    <name type="scientific">Amycolatopsis carbonis</name>
    <dbReference type="NCBI Taxonomy" id="715471"/>
    <lineage>
        <taxon>Bacteria</taxon>
        <taxon>Bacillati</taxon>
        <taxon>Actinomycetota</taxon>
        <taxon>Actinomycetes</taxon>
        <taxon>Pseudonocardiales</taxon>
        <taxon>Pseudonocardiaceae</taxon>
        <taxon>Amycolatopsis</taxon>
    </lineage>
</organism>